<reference evidence="1" key="1">
    <citation type="submission" date="2014-09" db="EMBL/GenBank/DDBJ databases">
        <authorList>
            <person name="Magalhaes I.L.F."/>
            <person name="Oliveira U."/>
            <person name="Santos F.R."/>
            <person name="Vidigal T.H.D.A."/>
            <person name="Brescovit A.D."/>
            <person name="Santos A.J."/>
        </authorList>
    </citation>
    <scope>NUCLEOTIDE SEQUENCE</scope>
    <source>
        <tissue evidence="1">Shoot tissue taken approximately 20 cm above the soil surface</tissue>
    </source>
</reference>
<evidence type="ECO:0000313" key="1">
    <source>
        <dbReference type="EMBL" id="JAE30952.1"/>
    </source>
</evidence>
<protein>
    <submittedName>
        <fullName evidence="1">Peptidyl-tRNA hydrolase</fullName>
    </submittedName>
</protein>
<dbReference type="GO" id="GO:0016787">
    <property type="term" value="F:hydrolase activity"/>
    <property type="evidence" value="ECO:0007669"/>
    <property type="project" value="UniProtKB-KW"/>
</dbReference>
<organism evidence="1">
    <name type="scientific">Arundo donax</name>
    <name type="common">Giant reed</name>
    <name type="synonym">Donax arundinaceus</name>
    <dbReference type="NCBI Taxonomy" id="35708"/>
    <lineage>
        <taxon>Eukaryota</taxon>
        <taxon>Viridiplantae</taxon>
        <taxon>Streptophyta</taxon>
        <taxon>Embryophyta</taxon>
        <taxon>Tracheophyta</taxon>
        <taxon>Spermatophyta</taxon>
        <taxon>Magnoliopsida</taxon>
        <taxon>Liliopsida</taxon>
        <taxon>Poales</taxon>
        <taxon>Poaceae</taxon>
        <taxon>PACMAD clade</taxon>
        <taxon>Arundinoideae</taxon>
        <taxon>Arundineae</taxon>
        <taxon>Arundo</taxon>
    </lineage>
</organism>
<sequence length="51" mass="5734">MLAHLRLRLCLPGYLLVSRGLGGRSRAEAVAIRRARKPRQALPGDSPQRWI</sequence>
<dbReference type="EMBL" id="GBRH01166944">
    <property type="protein sequence ID" value="JAE30952.1"/>
    <property type="molecule type" value="Transcribed_RNA"/>
</dbReference>
<keyword evidence="1" id="KW-0378">Hydrolase</keyword>
<reference evidence="1" key="2">
    <citation type="journal article" date="2015" name="Data Brief">
        <title>Shoot transcriptome of the giant reed, Arundo donax.</title>
        <authorList>
            <person name="Barrero R.A."/>
            <person name="Guerrero F.D."/>
            <person name="Moolhuijzen P."/>
            <person name="Goolsby J.A."/>
            <person name="Tidwell J."/>
            <person name="Bellgard S.E."/>
            <person name="Bellgard M.I."/>
        </authorList>
    </citation>
    <scope>NUCLEOTIDE SEQUENCE</scope>
    <source>
        <tissue evidence="1">Shoot tissue taken approximately 20 cm above the soil surface</tissue>
    </source>
</reference>
<accession>A0A0A9H2F7</accession>
<dbReference type="AlphaFoldDB" id="A0A0A9H2F7"/>
<proteinExistence type="predicted"/>
<name>A0A0A9H2F7_ARUDO</name>